<reference evidence="1 2" key="2">
    <citation type="submission" date="2008-11" db="EMBL/GenBank/DDBJ databases">
        <authorList>
            <person name="Fulton L."/>
            <person name="Clifton S."/>
            <person name="Fulton B."/>
            <person name="Xu J."/>
            <person name="Minx P."/>
            <person name="Pepin K.H."/>
            <person name="Johnson M."/>
            <person name="Bhonagiri V."/>
            <person name="Nash W.E."/>
            <person name="Mardis E.R."/>
            <person name="Wilson R.K."/>
        </authorList>
    </citation>
    <scope>NUCLEOTIDE SEQUENCE [LARGE SCALE GENOMIC DNA]</scope>
    <source>
        <strain evidence="1 2">ATCC 43243</strain>
    </source>
</reference>
<proteinExistence type="predicted"/>
<dbReference type="AlphaFoldDB" id="B7AS07"/>
<keyword evidence="2" id="KW-1185">Reference proteome</keyword>
<accession>B7AS07</accession>
<protein>
    <submittedName>
        <fullName evidence="1">Uncharacterized protein</fullName>
    </submittedName>
</protein>
<name>B7AS07_9FIRM</name>
<dbReference type="HOGENOM" id="CLU_3212588_0_0_9"/>
<evidence type="ECO:0000313" key="1">
    <source>
        <dbReference type="EMBL" id="EEC57353.1"/>
    </source>
</evidence>
<sequence>MKEGDELFTFTFQHVSINSMLTRYPYCLKNYLHSNMYLLIQCNY</sequence>
<organism evidence="1 2">
    <name type="scientific">[Bacteroides] pectinophilus ATCC 43243</name>
    <dbReference type="NCBI Taxonomy" id="483218"/>
    <lineage>
        <taxon>Bacteria</taxon>
        <taxon>Bacillati</taxon>
        <taxon>Bacillota</taxon>
        <taxon>Clostridia</taxon>
        <taxon>Eubacteriales</taxon>
    </lineage>
</organism>
<gene>
    <name evidence="1" type="ORF">BACPEC_01861</name>
</gene>
<dbReference type="EMBL" id="ABVQ01000036">
    <property type="protein sequence ID" value="EEC57353.1"/>
    <property type="molecule type" value="Genomic_DNA"/>
</dbReference>
<reference evidence="1 2" key="1">
    <citation type="submission" date="2008-11" db="EMBL/GenBank/DDBJ databases">
        <title>Draft genome sequence of Bacteroides pectinophilus (ATCC 43243).</title>
        <authorList>
            <person name="Sudarsanam P."/>
            <person name="Ley R."/>
            <person name="Guruge J."/>
            <person name="Turnbaugh P.J."/>
            <person name="Mahowald M."/>
            <person name="Liep D."/>
            <person name="Gordon J."/>
        </authorList>
    </citation>
    <scope>NUCLEOTIDE SEQUENCE [LARGE SCALE GENOMIC DNA]</scope>
    <source>
        <strain evidence="1 2">ATCC 43243</strain>
    </source>
</reference>
<comment type="caution">
    <text evidence="1">The sequence shown here is derived from an EMBL/GenBank/DDBJ whole genome shotgun (WGS) entry which is preliminary data.</text>
</comment>
<dbReference type="Proteomes" id="UP000003136">
    <property type="component" value="Unassembled WGS sequence"/>
</dbReference>
<evidence type="ECO:0000313" key="2">
    <source>
        <dbReference type="Proteomes" id="UP000003136"/>
    </source>
</evidence>